<organism evidence="1 2">
    <name type="scientific">Naganishia adeliensis</name>
    <dbReference type="NCBI Taxonomy" id="92952"/>
    <lineage>
        <taxon>Eukaryota</taxon>
        <taxon>Fungi</taxon>
        <taxon>Dikarya</taxon>
        <taxon>Basidiomycota</taxon>
        <taxon>Agaricomycotina</taxon>
        <taxon>Tremellomycetes</taxon>
        <taxon>Filobasidiales</taxon>
        <taxon>Filobasidiaceae</taxon>
        <taxon>Naganishia</taxon>
    </lineage>
</organism>
<dbReference type="EMBL" id="JASBWS010000122">
    <property type="protein sequence ID" value="KAJ9095573.1"/>
    <property type="molecule type" value="Genomic_DNA"/>
</dbReference>
<comment type="caution">
    <text evidence="1">The sequence shown here is derived from an EMBL/GenBank/DDBJ whole genome shotgun (WGS) entry which is preliminary data.</text>
</comment>
<evidence type="ECO:0000313" key="2">
    <source>
        <dbReference type="Proteomes" id="UP001230649"/>
    </source>
</evidence>
<evidence type="ECO:0000313" key="1">
    <source>
        <dbReference type="EMBL" id="KAJ9095573.1"/>
    </source>
</evidence>
<accession>A0ACC2V883</accession>
<dbReference type="Proteomes" id="UP001230649">
    <property type="component" value="Unassembled WGS sequence"/>
</dbReference>
<gene>
    <name evidence="1" type="ORF">QFC20_006620</name>
</gene>
<name>A0ACC2V883_9TREE</name>
<sequence>MRSLFAKLAERKAPDAPDTDAQVEKREKDAKELEQALLQLHKEAGDQIIDLTGTTRPEAVKKEAKMMLQSLETRFEGWQARKTDMVRADKKLRSVLACSATLAVKQQELDHCCKVYSPLMIKTGVPPWWAESAHQHRQSSPVSAVQPPRTPIGPNGGGTLAPDTLQTATQESQAASVGSNGNATESTFGVDQAKSSSKSARTSFGEIRSKKCSVM</sequence>
<protein>
    <submittedName>
        <fullName evidence="1">Uncharacterized protein</fullName>
    </submittedName>
</protein>
<keyword evidence="2" id="KW-1185">Reference proteome</keyword>
<reference evidence="1" key="1">
    <citation type="submission" date="2023-04" db="EMBL/GenBank/DDBJ databases">
        <title>Draft Genome sequencing of Naganishia species isolated from polar environments using Oxford Nanopore Technology.</title>
        <authorList>
            <person name="Leo P."/>
            <person name="Venkateswaran K."/>
        </authorList>
    </citation>
    <scope>NUCLEOTIDE SEQUENCE</scope>
    <source>
        <strain evidence="1">MNA-CCFEE 5262</strain>
    </source>
</reference>
<proteinExistence type="predicted"/>